<proteinExistence type="predicted"/>
<feature type="domain" description="PE-PPE" evidence="2">
    <location>
        <begin position="198"/>
        <end position="421"/>
    </location>
</feature>
<evidence type="ECO:0000313" key="3">
    <source>
        <dbReference type="EMBL" id="BAV39871.1"/>
    </source>
</evidence>
<gene>
    <name evidence="3" type="ORF">SHTP_0496</name>
</gene>
<name>A0A1B4XYK4_MYCUL</name>
<dbReference type="EMBL" id="AP017624">
    <property type="protein sequence ID" value="BAV39871.1"/>
    <property type="molecule type" value="Genomic_DNA"/>
</dbReference>
<dbReference type="Pfam" id="PF00934">
    <property type="entry name" value="PE"/>
    <property type="match status" value="1"/>
</dbReference>
<dbReference type="InterPro" id="IPR029058">
    <property type="entry name" value="AB_hydrolase_fold"/>
</dbReference>
<dbReference type="RefSeq" id="WP_096369675.1">
    <property type="nucleotide sequence ID" value="NZ_AP017624.1"/>
</dbReference>
<dbReference type="Gene3D" id="1.10.287.850">
    <property type="entry name" value="HP0062-like domain"/>
    <property type="match status" value="1"/>
</dbReference>
<dbReference type="Gene3D" id="3.40.50.1820">
    <property type="entry name" value="alpha/beta hydrolase"/>
    <property type="match status" value="1"/>
</dbReference>
<dbReference type="InterPro" id="IPR038332">
    <property type="entry name" value="PPE_sf"/>
</dbReference>
<dbReference type="Pfam" id="PF08237">
    <property type="entry name" value="PE-PPE"/>
    <property type="match status" value="1"/>
</dbReference>
<reference evidence="3 4" key="1">
    <citation type="submission" date="2016-08" db="EMBL/GenBank/DDBJ databases">
        <title>Complete genome sequence of Mycobacterium shinshuense, a subspecies of M. ulcerans.</title>
        <authorList>
            <person name="Yoshida M."/>
            <person name="Ogura Y."/>
            <person name="Hayashi T."/>
            <person name="Hoshino Y."/>
        </authorList>
    </citation>
    <scope>NUCLEOTIDE SEQUENCE [LARGE SCALE GENOMIC DNA]</scope>
    <source>
        <strain evidence="4">ATCC 33728</strain>
    </source>
</reference>
<evidence type="ECO:0000313" key="4">
    <source>
        <dbReference type="Proteomes" id="UP000218067"/>
    </source>
</evidence>
<dbReference type="AlphaFoldDB" id="A0A1B4XYK4"/>
<evidence type="ECO:0000259" key="1">
    <source>
        <dbReference type="Pfam" id="PF00934"/>
    </source>
</evidence>
<accession>A0A1B4XYK4</accession>
<dbReference type="SUPFAM" id="SSF140459">
    <property type="entry name" value="PE/PPE dimer-like"/>
    <property type="match status" value="1"/>
</dbReference>
<dbReference type="Proteomes" id="UP000218067">
    <property type="component" value="Chromosome"/>
</dbReference>
<sequence>MSYVVAAPDFLSTAAEDLAALGSAVSTATAAAARSTTLLLAAGADEVSTHIAALFSTHGLQYQLASAQAAEFHERFVLTLAADANTYLTTEIANAQRCLAGAINAPATALLGHPLLGADPTASASTAATPAGGASMAPAAAGTRITVPGAGPLYYPRFLTELPYLGQALLLGIPGQSSASILQGYDLINHANGENWFPDTIASVINYPASIGILSGSLAAPDTNTAVAIGTRMLHEHIMSAVTNGSGLPVHVAALSQGTIVANRELAYLATDPNAPPAHALEFALFGSPELGLAHIYLPDGLTVPLINYTVHGLSNTQYDVSVVNGQYDFWGNPPDRPWNLPAWVNSLFGAAYYHNTSSFASLSDAVEVSSVTTSLGGTITTYLIPSPTLPMLLPLEQIGVPAPIVAGLNSVLAPIVNDEYSSLTPNAGPYFSQGALVGLPSAADVLGSWPWPALGSVTAHIC</sequence>
<feature type="domain" description="PE" evidence="1">
    <location>
        <begin position="4"/>
        <end position="94"/>
    </location>
</feature>
<dbReference type="InterPro" id="IPR013228">
    <property type="entry name" value="PE-PPE_C"/>
</dbReference>
<protein>
    <submittedName>
        <fullName evidence="3">PE-PGRS family protein</fullName>
    </submittedName>
</protein>
<evidence type="ECO:0000259" key="2">
    <source>
        <dbReference type="Pfam" id="PF08237"/>
    </source>
</evidence>
<dbReference type="InterPro" id="IPR000084">
    <property type="entry name" value="PE-PGRS_N"/>
</dbReference>
<dbReference type="GeneID" id="93435168"/>
<organism evidence="3 4">
    <name type="scientific">Mycobacterium ulcerans subsp. shinshuense</name>
    <dbReference type="NCBI Taxonomy" id="1124626"/>
    <lineage>
        <taxon>Bacteria</taxon>
        <taxon>Bacillati</taxon>
        <taxon>Actinomycetota</taxon>
        <taxon>Actinomycetes</taxon>
        <taxon>Mycobacteriales</taxon>
        <taxon>Mycobacteriaceae</taxon>
        <taxon>Mycobacterium</taxon>
        <taxon>Mycobacterium ulcerans group</taxon>
    </lineage>
</organism>